<feature type="transmembrane region" description="Helical" evidence="8">
    <location>
        <begin position="272"/>
        <end position="291"/>
    </location>
</feature>
<dbReference type="PANTHER" id="PTHR30043">
    <property type="entry name" value="PHOSPHONATES TRANSPORT SYSTEM PERMEASE PROTEIN"/>
    <property type="match status" value="1"/>
</dbReference>
<evidence type="ECO:0000256" key="8">
    <source>
        <dbReference type="SAM" id="Phobius"/>
    </source>
</evidence>
<dbReference type="CDD" id="cd06261">
    <property type="entry name" value="TM_PBP2"/>
    <property type="match status" value="1"/>
</dbReference>
<feature type="transmembrane region" description="Helical" evidence="8">
    <location>
        <begin position="108"/>
        <end position="123"/>
    </location>
</feature>
<dbReference type="PROSITE" id="PS50928">
    <property type="entry name" value="ABC_TM1"/>
    <property type="match status" value="1"/>
</dbReference>
<evidence type="ECO:0000256" key="5">
    <source>
        <dbReference type="ARBA" id="ARBA00022989"/>
    </source>
</evidence>
<dbReference type="Gene3D" id="3.40.50.300">
    <property type="entry name" value="P-loop containing nucleotide triphosphate hydrolases"/>
    <property type="match status" value="1"/>
</dbReference>
<evidence type="ECO:0000256" key="6">
    <source>
        <dbReference type="ARBA" id="ARBA00023136"/>
    </source>
</evidence>
<evidence type="ECO:0000259" key="9">
    <source>
        <dbReference type="PROSITE" id="PS50928"/>
    </source>
</evidence>
<gene>
    <name evidence="10" type="ORF">PHYPADRAFT_104140</name>
</gene>
<dbReference type="InterPro" id="IPR027417">
    <property type="entry name" value="P-loop_NTPase"/>
</dbReference>
<feature type="region of interest" description="Disordered" evidence="7">
    <location>
        <begin position="79"/>
        <end position="101"/>
    </location>
</feature>
<dbReference type="eggNOG" id="ENOG502SR35">
    <property type="taxonomic scope" value="Eukaryota"/>
</dbReference>
<keyword evidence="6 8" id="KW-0472">Membrane</keyword>
<dbReference type="EMBL" id="DS546734">
    <property type="protein sequence ID" value="EDQ48210.1"/>
    <property type="molecule type" value="Genomic_DNA"/>
</dbReference>
<keyword evidence="2" id="KW-0813">Transport</keyword>
<dbReference type="InterPro" id="IPR005769">
    <property type="entry name" value="PhnE/PtxC"/>
</dbReference>
<organism>
    <name type="scientific">Physcomitrium patens</name>
    <name type="common">Spreading-leaved earth moss</name>
    <name type="synonym">Physcomitrella patens</name>
    <dbReference type="NCBI Taxonomy" id="3218"/>
    <lineage>
        <taxon>Eukaryota</taxon>
        <taxon>Viridiplantae</taxon>
        <taxon>Streptophyta</taxon>
        <taxon>Embryophyta</taxon>
        <taxon>Bryophyta</taxon>
        <taxon>Bryophytina</taxon>
        <taxon>Bryopsida</taxon>
        <taxon>Funariidae</taxon>
        <taxon>Funariales</taxon>
        <taxon>Funariaceae</taxon>
        <taxon>Physcomitrium</taxon>
    </lineage>
</organism>
<comment type="subcellular location">
    <subcellularLocation>
        <location evidence="1">Cell membrane</location>
        <topology evidence="1">Multi-pass membrane protein</topology>
    </subcellularLocation>
</comment>
<feature type="non-terminal residue" evidence="10">
    <location>
        <position position="339"/>
    </location>
</feature>
<feature type="transmembrane region" description="Helical" evidence="8">
    <location>
        <begin position="169"/>
        <end position="191"/>
    </location>
</feature>
<dbReference type="InterPro" id="IPR000515">
    <property type="entry name" value="MetI-like"/>
</dbReference>
<evidence type="ECO:0000256" key="2">
    <source>
        <dbReference type="ARBA" id="ARBA00022448"/>
    </source>
</evidence>
<dbReference type="AlphaFoldDB" id="A9U7Z3"/>
<evidence type="ECO:0000256" key="7">
    <source>
        <dbReference type="SAM" id="MobiDB-lite"/>
    </source>
</evidence>
<protein>
    <submittedName>
        <fullName evidence="10">Predicted protein</fullName>
    </submittedName>
</protein>
<keyword evidence="5 8" id="KW-1133">Transmembrane helix</keyword>
<feature type="transmembrane region" description="Helical" evidence="8">
    <location>
        <begin position="203"/>
        <end position="226"/>
    </location>
</feature>
<evidence type="ECO:0000256" key="1">
    <source>
        <dbReference type="ARBA" id="ARBA00004651"/>
    </source>
</evidence>
<keyword evidence="4 8" id="KW-0812">Transmembrane</keyword>
<dbReference type="GO" id="GO:0015416">
    <property type="term" value="F:ABC-type phosphonate transporter activity"/>
    <property type="evidence" value="ECO:0007669"/>
    <property type="project" value="InterPro"/>
</dbReference>
<dbReference type="HOGENOM" id="CLU_064254_1_2_1"/>
<feature type="transmembrane region" description="Helical" evidence="8">
    <location>
        <begin position="297"/>
        <end position="315"/>
    </location>
</feature>
<dbReference type="PANTHER" id="PTHR30043:SF1">
    <property type="entry name" value="ABC TRANSPORT SYSTEM PERMEASE PROTEIN P69"/>
    <property type="match status" value="1"/>
</dbReference>
<accession>A9U7Z3</accession>
<feature type="domain" description="ABC transmembrane type-1" evidence="9">
    <location>
        <begin position="162"/>
        <end position="339"/>
    </location>
</feature>
<dbReference type="NCBIfam" id="TIGR01097">
    <property type="entry name" value="PhnE"/>
    <property type="match status" value="1"/>
</dbReference>
<dbReference type="SUPFAM" id="SSF52540">
    <property type="entry name" value="P-loop containing nucleoside triphosphate hydrolases"/>
    <property type="match status" value="1"/>
</dbReference>
<dbReference type="Gene3D" id="1.10.3720.10">
    <property type="entry name" value="MetI-like"/>
    <property type="match status" value="1"/>
</dbReference>
<evidence type="ECO:0000313" key="10">
    <source>
        <dbReference type="EMBL" id="EDQ48210.1"/>
    </source>
</evidence>
<keyword evidence="3" id="KW-1003">Cell membrane</keyword>
<reference evidence="10" key="1">
    <citation type="journal article" date="2008" name="Science">
        <title>The Physcomitrella genome reveals evolutionary insights into the conquest of land by plants.</title>
        <authorList>
            <person name="Rensing S."/>
            <person name="Lang D."/>
            <person name="Zimmer A."/>
            <person name="Terry A."/>
            <person name="Salamov A."/>
            <person name="Shapiro H."/>
            <person name="Nishiyama T."/>
            <person name="Perroud P.-F."/>
            <person name="Lindquist E."/>
            <person name="Kamisugi Y."/>
            <person name="Tanahashi T."/>
            <person name="Sakakibara K."/>
            <person name="Fujita T."/>
            <person name="Oishi K."/>
            <person name="Shin-I T."/>
            <person name="Kuroki Y."/>
            <person name="Toyoda A."/>
            <person name="Suzuki Y."/>
            <person name="Hashimoto A."/>
            <person name="Yamaguchi K."/>
            <person name="Sugano A."/>
            <person name="Kohara Y."/>
            <person name="Fujiyama A."/>
            <person name="Anterola A."/>
            <person name="Aoki S."/>
            <person name="Ashton N."/>
            <person name="Barbazuk W.B."/>
            <person name="Barker E."/>
            <person name="Bennetzen J."/>
            <person name="Bezanilla M."/>
            <person name="Blankenship R."/>
            <person name="Cho S.H."/>
            <person name="Dutcher S."/>
            <person name="Estelle M."/>
            <person name="Fawcett J.A."/>
            <person name="Gundlach H."/>
            <person name="Hanada K."/>
            <person name="Heyl A."/>
            <person name="Hicks K.A."/>
            <person name="Hugh J."/>
            <person name="Lohr M."/>
            <person name="Mayer K."/>
            <person name="Melkozernov A."/>
            <person name="Murata T."/>
            <person name="Nelson D."/>
            <person name="Pils B."/>
            <person name="Prigge M."/>
            <person name="Reiss B."/>
            <person name="Renner T."/>
            <person name="Rombauts S."/>
            <person name="Rushton P."/>
            <person name="Sanderfoot A."/>
            <person name="Schween G."/>
            <person name="Shiu S.-H."/>
            <person name="Stueber K."/>
            <person name="Theodoulou F.L."/>
            <person name="Tu H."/>
            <person name="Van de Peer Y."/>
            <person name="Verrier P.J."/>
            <person name="Waters E."/>
            <person name="Wood A."/>
            <person name="Yang L."/>
            <person name="Cove D."/>
            <person name="Cuming A."/>
            <person name="Hasebe M."/>
            <person name="Lucas S."/>
            <person name="Mishler D.B."/>
            <person name="Reski R."/>
            <person name="Grigoriev I."/>
            <person name="Quatrano R.S."/>
            <person name="Boore J.L."/>
        </authorList>
    </citation>
    <scope>NUCLEOTIDE SEQUENCE [LARGE SCALE GENOMIC DNA]</scope>
</reference>
<evidence type="ECO:0000256" key="4">
    <source>
        <dbReference type="ARBA" id="ARBA00022692"/>
    </source>
</evidence>
<dbReference type="InterPro" id="IPR035906">
    <property type="entry name" value="MetI-like_sf"/>
</dbReference>
<dbReference type="GO" id="GO:0005886">
    <property type="term" value="C:plasma membrane"/>
    <property type="evidence" value="ECO:0007669"/>
    <property type="project" value="UniProtKB-SubCell"/>
</dbReference>
<evidence type="ECO:0000256" key="3">
    <source>
        <dbReference type="ARBA" id="ARBA00022475"/>
    </source>
</evidence>
<dbReference type="Pfam" id="PF00528">
    <property type="entry name" value="BPD_transp_1"/>
    <property type="match status" value="1"/>
</dbReference>
<sequence>MDDLKRINQELGITTIVNLHFIDLAREYATRIVGLRAGEVVFDGPVEEATDERFAEIYGRPILADELLDKQAVHEQGEVVNSGGVGKEPGSSPAQVVNRPKSPGRTKHLLTLVIILLLLWASAKQTDAGFTELFQGFPEMWKLLKDMFPPRWSYFDNIVQGMLETIRMALIGTTIGAIIAIPVSIICAGNLMPSRWIYYPARFLLNLIRTVPDLLLAALFVAVFGLGPIPGILALAVFSVGLIAKLTYETLETIDQGPLEAMTAVGMNRIQLIVYGVVPQLAAQFTSYVLYAFEINIRAAAILGLVGAGGIGLYYEATLGFLEYDKTSVIILFTLVIVL</sequence>
<proteinExistence type="predicted"/>
<dbReference type="SUPFAM" id="SSF161098">
    <property type="entry name" value="MetI-like"/>
    <property type="match status" value="1"/>
</dbReference>
<name>A9U7Z3_PHYPA</name>